<dbReference type="PANTHER" id="PTHR23280:SF27">
    <property type="entry name" value="TYROSINE-PROTEIN PHOSPHATASE NON-RECEPTOR TYPE"/>
    <property type="match status" value="1"/>
</dbReference>
<dbReference type="Gene3D" id="1.20.80.10">
    <property type="match status" value="2"/>
</dbReference>
<dbReference type="GO" id="GO:0048731">
    <property type="term" value="P:system development"/>
    <property type="evidence" value="ECO:0007669"/>
    <property type="project" value="UniProtKB-ARBA"/>
</dbReference>
<dbReference type="OrthoDB" id="5854685at2759"/>
<evidence type="ECO:0000313" key="2">
    <source>
        <dbReference type="Proteomes" id="UP000616769"/>
    </source>
</evidence>
<dbReference type="Proteomes" id="UP000616769">
    <property type="component" value="Unassembled WGS sequence"/>
</dbReference>
<dbReference type="GO" id="GO:0009887">
    <property type="term" value="P:animal organ morphogenesis"/>
    <property type="evidence" value="ECO:0007669"/>
    <property type="project" value="UniProtKB-ARBA"/>
</dbReference>
<accession>A0A132A8Z4</accession>
<dbReference type="GO" id="GO:0071944">
    <property type="term" value="C:cell periphery"/>
    <property type="evidence" value="ECO:0007669"/>
    <property type="project" value="UniProtKB-ARBA"/>
</dbReference>
<dbReference type="PROSITE" id="PS50057">
    <property type="entry name" value="FERM_3"/>
    <property type="match status" value="1"/>
</dbReference>
<dbReference type="InterPro" id="IPR019747">
    <property type="entry name" value="FERM_CS"/>
</dbReference>
<dbReference type="InterPro" id="IPR018979">
    <property type="entry name" value="FERM_N"/>
</dbReference>
<dbReference type="Gene3D" id="3.10.20.90">
    <property type="entry name" value="Phosphatidylinositol 3-kinase Catalytic Subunit, Chain A, domain 1"/>
    <property type="match status" value="1"/>
</dbReference>
<dbReference type="InterPro" id="IPR029071">
    <property type="entry name" value="Ubiquitin-like_domsf"/>
</dbReference>
<dbReference type="SUPFAM" id="SSF47031">
    <property type="entry name" value="Second domain of FERM"/>
    <property type="match status" value="1"/>
</dbReference>
<reference evidence="1 2" key="1">
    <citation type="journal article" date="2015" name="Parasit. Vectors">
        <title>Draft genome of the scabies mite.</title>
        <authorList>
            <person name="Rider S.D.Jr."/>
            <person name="Morgan M.S."/>
            <person name="Arlian L.G."/>
        </authorList>
    </citation>
    <scope>NUCLEOTIDE SEQUENCE [LARGE SCALE GENOMIC DNA]</scope>
    <source>
        <strain evidence="1">Arlian Lab</strain>
    </source>
</reference>
<protein>
    <submittedName>
        <fullName evidence="1">Uncharacterized protein</fullName>
    </submittedName>
</protein>
<dbReference type="Pfam" id="PF00373">
    <property type="entry name" value="FERM_M"/>
    <property type="match status" value="1"/>
</dbReference>
<name>A0A132A8Z4_SARSC</name>
<comment type="caution">
    <text evidence="1">The sequence shown here is derived from an EMBL/GenBank/DDBJ whole genome shotgun (WGS) entry which is preliminary data.</text>
</comment>
<gene>
    <name evidence="1" type="ORF">QR98_0059650</name>
</gene>
<dbReference type="InterPro" id="IPR035963">
    <property type="entry name" value="FERM_2"/>
</dbReference>
<dbReference type="CDD" id="cd14473">
    <property type="entry name" value="FERM_B-lobe"/>
    <property type="match status" value="1"/>
</dbReference>
<dbReference type="AlphaFoldDB" id="A0A132A8Z4"/>
<organism evidence="1 2">
    <name type="scientific">Sarcoptes scabiei</name>
    <name type="common">Itch mite</name>
    <name type="synonym">Acarus scabiei</name>
    <dbReference type="NCBI Taxonomy" id="52283"/>
    <lineage>
        <taxon>Eukaryota</taxon>
        <taxon>Metazoa</taxon>
        <taxon>Ecdysozoa</taxon>
        <taxon>Arthropoda</taxon>
        <taxon>Chelicerata</taxon>
        <taxon>Arachnida</taxon>
        <taxon>Acari</taxon>
        <taxon>Acariformes</taxon>
        <taxon>Sarcoptiformes</taxon>
        <taxon>Astigmata</taxon>
        <taxon>Psoroptidia</taxon>
        <taxon>Sarcoptoidea</taxon>
        <taxon>Sarcoptidae</taxon>
        <taxon>Sarcoptinae</taxon>
        <taxon>Sarcoptes</taxon>
    </lineage>
</organism>
<dbReference type="EMBL" id="JXLN01011589">
    <property type="protein sequence ID" value="KPM07471.1"/>
    <property type="molecule type" value="Genomic_DNA"/>
</dbReference>
<sequence>MSRKFISSLSGTTYNVHANEIARGHGNQKEKIVNSANNQNNTYLAVRLSNLSSLFIGRSLVQIPDTIKCVVHFLDDTEQIFEIDRSAKGKELLDAVFRHLELIENEYFSLQFTEIFQLQHHIRQEHRFLIDDVGFEASKITKNNELSQETIFDNETIKENQTSFQSLKNQYFHTDQKTIVHSKWIDPTKKIRKQMRYCQQPFTLYFRVKFYVNELSRLLEEYTRFHFYLQVRKDIQETELGDYCEDEHPSGYSEQFSLVPNQTKEFCQKVESLHRLHKGQTPADAELNYLEEAKNLPLYGVDLHHAKVIVFFKAFDFYA</sequence>
<dbReference type="SMART" id="SM00295">
    <property type="entry name" value="B41"/>
    <property type="match status" value="1"/>
</dbReference>
<dbReference type="PROSITE" id="PS00660">
    <property type="entry name" value="FERM_1"/>
    <property type="match status" value="1"/>
</dbReference>
<dbReference type="InterPro" id="IPR019748">
    <property type="entry name" value="FERM_central"/>
</dbReference>
<dbReference type="InterPro" id="IPR000299">
    <property type="entry name" value="FERM_domain"/>
</dbReference>
<proteinExistence type="predicted"/>
<dbReference type="InterPro" id="IPR014352">
    <property type="entry name" value="FERM/acyl-CoA-bd_prot_sf"/>
</dbReference>
<dbReference type="PROSITE" id="PS00661">
    <property type="entry name" value="FERM_2"/>
    <property type="match status" value="1"/>
</dbReference>
<evidence type="ECO:0000313" key="1">
    <source>
        <dbReference type="EMBL" id="KPM07471.1"/>
    </source>
</evidence>
<dbReference type="GO" id="GO:0031032">
    <property type="term" value="P:actomyosin structure organization"/>
    <property type="evidence" value="ECO:0007669"/>
    <property type="project" value="TreeGrafter"/>
</dbReference>
<dbReference type="Pfam" id="PF09379">
    <property type="entry name" value="FERM_N"/>
    <property type="match status" value="1"/>
</dbReference>
<dbReference type="SUPFAM" id="SSF54236">
    <property type="entry name" value="Ubiquitin-like"/>
    <property type="match status" value="1"/>
</dbReference>
<dbReference type="GO" id="GO:0005856">
    <property type="term" value="C:cytoskeleton"/>
    <property type="evidence" value="ECO:0007669"/>
    <property type="project" value="TreeGrafter"/>
</dbReference>
<dbReference type="InterPro" id="IPR019749">
    <property type="entry name" value="Band_41_domain"/>
</dbReference>
<dbReference type="VEuPathDB" id="VectorBase:SSCA010428"/>
<dbReference type="PANTHER" id="PTHR23280">
    <property type="entry name" value="4.1 G PROTEIN"/>
    <property type="match status" value="1"/>
</dbReference>